<organism evidence="1 2">
    <name type="scientific">Candidatus Wallbacteria bacterium HGW-Wallbacteria-1</name>
    <dbReference type="NCBI Taxonomy" id="2013854"/>
    <lineage>
        <taxon>Bacteria</taxon>
        <taxon>Candidatus Walliibacteriota</taxon>
    </lineage>
</organism>
<reference evidence="1 2" key="1">
    <citation type="journal article" date="2017" name="ISME J.">
        <title>Potential for microbial H2 and metal transformations associated with novel bacteria and archaea in deep terrestrial subsurface sediments.</title>
        <authorList>
            <person name="Hernsdorf A.W."/>
            <person name="Amano Y."/>
            <person name="Miyakawa K."/>
            <person name="Ise K."/>
            <person name="Suzuki Y."/>
            <person name="Anantharaman K."/>
            <person name="Probst A."/>
            <person name="Burstein D."/>
            <person name="Thomas B.C."/>
            <person name="Banfield J.F."/>
        </authorList>
    </citation>
    <scope>NUCLEOTIDE SEQUENCE [LARGE SCALE GENOMIC DNA]</scope>
    <source>
        <strain evidence="1">HGW-Wallbacteria-1</strain>
    </source>
</reference>
<evidence type="ECO:0000313" key="1">
    <source>
        <dbReference type="EMBL" id="PKK90014.1"/>
    </source>
</evidence>
<dbReference type="InterPro" id="IPR054274">
    <property type="entry name" value="DUF7005"/>
</dbReference>
<dbReference type="AlphaFoldDB" id="A0A2N1PNW4"/>
<name>A0A2N1PNW4_9BACT</name>
<accession>A0A2N1PNW4</accession>
<dbReference type="EMBL" id="PGXC01000009">
    <property type="protein sequence ID" value="PKK90014.1"/>
    <property type="molecule type" value="Genomic_DNA"/>
</dbReference>
<protein>
    <submittedName>
        <fullName evidence="1">Uncharacterized protein</fullName>
    </submittedName>
</protein>
<sequence length="339" mass="38014">MLLNGSIQDFVEVSMAELSDYIANPFPPFHYDGLEVDEAVASFADEEFVSFWEKMVQDGRTGRSSLAEFMPEIAQMDENISGELTIHIIGTPCGRIPAICCRGRELFESVVINVVFKGRQRPIPPTMGACLAKDYINRYRALSMFGAVARDTIIIASDSPYSGLKFNFTEFDEQTWGDISLRIRLGHEGMHYFTQRLLGTSGNRIHDEVVADYAGITMARGLFDDDIFKDCLGLRNDGRVGRLANYVRDLDPDSSEYGELKSFLSGVSDNIAIFDEQVTQLNDRLMNSDSGRYRKMTSLCREYFRVYLPGLAICQTALDTIGSEGGAEHLIDKFEKLCT</sequence>
<dbReference type="Pfam" id="PF22541">
    <property type="entry name" value="DUF7005"/>
    <property type="match status" value="1"/>
</dbReference>
<proteinExistence type="predicted"/>
<comment type="caution">
    <text evidence="1">The sequence shown here is derived from an EMBL/GenBank/DDBJ whole genome shotgun (WGS) entry which is preliminary data.</text>
</comment>
<evidence type="ECO:0000313" key="2">
    <source>
        <dbReference type="Proteomes" id="UP000233256"/>
    </source>
</evidence>
<dbReference type="Proteomes" id="UP000233256">
    <property type="component" value="Unassembled WGS sequence"/>
</dbReference>
<gene>
    <name evidence="1" type="ORF">CVV64_11880</name>
</gene>